<dbReference type="EMBL" id="JARUHG010000002">
    <property type="protein sequence ID" value="MDR0183145.1"/>
    <property type="molecule type" value="Genomic_DNA"/>
</dbReference>
<dbReference type="PANTHER" id="PTHR30086:SF20">
    <property type="entry name" value="ARGININE EXPORTER PROTEIN ARGO-RELATED"/>
    <property type="match status" value="1"/>
</dbReference>
<keyword evidence="8" id="KW-1185">Reference proteome</keyword>
<dbReference type="InterPro" id="IPR001123">
    <property type="entry name" value="LeuE-type"/>
</dbReference>
<evidence type="ECO:0000256" key="5">
    <source>
        <dbReference type="ARBA" id="ARBA00023136"/>
    </source>
</evidence>
<dbReference type="Pfam" id="PF01810">
    <property type="entry name" value="LysE"/>
    <property type="match status" value="1"/>
</dbReference>
<keyword evidence="2" id="KW-1003">Cell membrane</keyword>
<dbReference type="RefSeq" id="WP_309262300.1">
    <property type="nucleotide sequence ID" value="NZ_JARUHG010000002.1"/>
</dbReference>
<evidence type="ECO:0000313" key="8">
    <source>
        <dbReference type="Proteomes" id="UP001233535"/>
    </source>
</evidence>
<sequence length="212" mass="22443">MHLFDAPTLLAYLAAAVVLVLLPGPGTAWILAQSFAGGTKRGIQAGLGLETATLLHALAAGLGLSALLATSAMAFEVVKYLGAAYLVWLGIKAWRNGEADATTGGESPKAHASGRSVYLRSVVTGVLNPKVALFFLAFLPQFVHPERGWVWLQFLVLGALLAVIGFCNDLFLSFAAGRFGRRFSGGTGRWTQRVTGTLFIGLGLRLAMQQRG</sequence>
<evidence type="ECO:0000256" key="4">
    <source>
        <dbReference type="ARBA" id="ARBA00022989"/>
    </source>
</evidence>
<evidence type="ECO:0000313" key="7">
    <source>
        <dbReference type="EMBL" id="MDR0183145.1"/>
    </source>
</evidence>
<keyword evidence="3 6" id="KW-0812">Transmembrane</keyword>
<keyword evidence="4 6" id="KW-1133">Transmembrane helix</keyword>
<reference evidence="7 8" key="1">
    <citation type="submission" date="2023-04" db="EMBL/GenBank/DDBJ databases">
        <title>Lysobacter sp. strain UC isolated from soil sample.</title>
        <authorList>
            <person name="Choksket S."/>
            <person name="Harshvardhan F."/>
            <person name="Rana R."/>
            <person name="Patil P.B."/>
            <person name="Korpole S."/>
        </authorList>
    </citation>
    <scope>NUCLEOTIDE SEQUENCE [LARGE SCALE GENOMIC DNA]</scope>
    <source>
        <strain evidence="7 8">UC</strain>
    </source>
</reference>
<gene>
    <name evidence="7" type="ORF">P8609_09195</name>
</gene>
<organism evidence="7 8">
    <name type="scientific">Lysobacter arvi</name>
    <dbReference type="NCBI Taxonomy" id="3038776"/>
    <lineage>
        <taxon>Bacteria</taxon>
        <taxon>Pseudomonadati</taxon>
        <taxon>Pseudomonadota</taxon>
        <taxon>Gammaproteobacteria</taxon>
        <taxon>Lysobacterales</taxon>
        <taxon>Lysobacteraceae</taxon>
        <taxon>Lysobacter</taxon>
    </lineage>
</organism>
<feature type="transmembrane region" description="Helical" evidence="6">
    <location>
        <begin position="52"/>
        <end position="75"/>
    </location>
</feature>
<dbReference type="PIRSF" id="PIRSF006324">
    <property type="entry name" value="LeuE"/>
    <property type="match status" value="1"/>
</dbReference>
<feature type="transmembrane region" description="Helical" evidence="6">
    <location>
        <begin position="151"/>
        <end position="172"/>
    </location>
</feature>
<accession>A0ABU1CDD0</accession>
<dbReference type="Proteomes" id="UP001233535">
    <property type="component" value="Unassembled WGS sequence"/>
</dbReference>
<name>A0ABU1CDD0_9GAMM</name>
<evidence type="ECO:0000256" key="1">
    <source>
        <dbReference type="ARBA" id="ARBA00004651"/>
    </source>
</evidence>
<comment type="subcellular location">
    <subcellularLocation>
        <location evidence="1">Cell membrane</location>
        <topology evidence="1">Multi-pass membrane protein</topology>
    </subcellularLocation>
</comment>
<protein>
    <submittedName>
        <fullName evidence="7">LysE family translocator</fullName>
    </submittedName>
</protein>
<evidence type="ECO:0000256" key="3">
    <source>
        <dbReference type="ARBA" id="ARBA00022692"/>
    </source>
</evidence>
<evidence type="ECO:0000256" key="6">
    <source>
        <dbReference type="SAM" id="Phobius"/>
    </source>
</evidence>
<dbReference type="PANTHER" id="PTHR30086">
    <property type="entry name" value="ARGININE EXPORTER PROTEIN ARGO"/>
    <property type="match status" value="1"/>
</dbReference>
<evidence type="ECO:0000256" key="2">
    <source>
        <dbReference type="ARBA" id="ARBA00022475"/>
    </source>
</evidence>
<comment type="caution">
    <text evidence="7">The sequence shown here is derived from an EMBL/GenBank/DDBJ whole genome shotgun (WGS) entry which is preliminary data.</text>
</comment>
<feature type="transmembrane region" description="Helical" evidence="6">
    <location>
        <begin position="117"/>
        <end position="139"/>
    </location>
</feature>
<proteinExistence type="predicted"/>
<keyword evidence="5 6" id="KW-0472">Membrane</keyword>